<dbReference type="PROSITE" id="PS50043">
    <property type="entry name" value="HTH_LUXR_2"/>
    <property type="match status" value="1"/>
</dbReference>
<keyword evidence="2" id="KW-0238">DNA-binding</keyword>
<feature type="domain" description="HTH luxR-type" evidence="4">
    <location>
        <begin position="123"/>
        <end position="188"/>
    </location>
</feature>
<dbReference type="SMART" id="SM00421">
    <property type="entry name" value="HTH_LUXR"/>
    <property type="match status" value="1"/>
</dbReference>
<comment type="caution">
    <text evidence="5">The sequence shown here is derived from an EMBL/GenBank/DDBJ whole genome shotgun (WGS) entry which is preliminary data.</text>
</comment>
<sequence>MSHPVKIVLVEPSVILRSGILAVLHRLNTIQMDVFEVTDSEQLKNSLHWQKPDMLILNPSIACTYSLLQIKKESGNPQLKCIALQNSLSDNSILKCYDEVISMYDSIEQINEKLTKLIIEPEDEKRHELLTVREKEIIVCVINGMTNKQIADKLHLSSHTVISHRRNISSKLQIHSTSGLTIYAIVNKLVELNEIKTGEITNKE</sequence>
<dbReference type="PROSITE" id="PS00622">
    <property type="entry name" value="HTH_LUXR_1"/>
    <property type="match status" value="1"/>
</dbReference>
<accession>A0A5M8P2S1</accession>
<dbReference type="PANTHER" id="PTHR44688">
    <property type="entry name" value="DNA-BINDING TRANSCRIPTIONAL ACTIVATOR DEVR_DOSR"/>
    <property type="match status" value="1"/>
</dbReference>
<reference evidence="5 6" key="1">
    <citation type="submission" date="2019-03" db="EMBL/GenBank/DDBJ databases">
        <title>Single cell metagenomics reveals metabolic interactions within the superorganism composed of flagellate Streblomastix strix and complex community of Bacteroidetes bacteria on its surface.</title>
        <authorList>
            <person name="Treitli S.C."/>
            <person name="Kolisko M."/>
            <person name="Husnik F."/>
            <person name="Keeling P."/>
            <person name="Hampl V."/>
        </authorList>
    </citation>
    <scope>NUCLEOTIDE SEQUENCE [LARGE SCALE GENOMIC DNA]</scope>
    <source>
        <strain evidence="5">St1</strain>
    </source>
</reference>
<dbReference type="Proteomes" id="UP000324575">
    <property type="component" value="Unassembled WGS sequence"/>
</dbReference>
<dbReference type="PANTHER" id="PTHR44688:SF16">
    <property type="entry name" value="DNA-BINDING TRANSCRIPTIONAL ACTIVATOR DEVR_DOSR"/>
    <property type="match status" value="1"/>
</dbReference>
<evidence type="ECO:0000313" key="5">
    <source>
        <dbReference type="EMBL" id="KAA6302626.1"/>
    </source>
</evidence>
<name>A0A5M8P2S1_9BACT</name>
<keyword evidence="3" id="KW-0804">Transcription</keyword>
<dbReference type="GO" id="GO:0003677">
    <property type="term" value="F:DNA binding"/>
    <property type="evidence" value="ECO:0007669"/>
    <property type="project" value="UniProtKB-KW"/>
</dbReference>
<dbReference type="SUPFAM" id="SSF46894">
    <property type="entry name" value="C-terminal effector domain of the bipartite response regulators"/>
    <property type="match status" value="1"/>
</dbReference>
<dbReference type="CDD" id="cd06170">
    <property type="entry name" value="LuxR_C_like"/>
    <property type="match status" value="1"/>
</dbReference>
<organism evidence="5 6">
    <name type="scientific">Candidatus Ordinivivax streblomastigis</name>
    <dbReference type="NCBI Taxonomy" id="2540710"/>
    <lineage>
        <taxon>Bacteria</taxon>
        <taxon>Pseudomonadati</taxon>
        <taxon>Bacteroidota</taxon>
        <taxon>Bacteroidia</taxon>
        <taxon>Bacteroidales</taxon>
        <taxon>Candidatus Ordinivivax</taxon>
    </lineage>
</organism>
<dbReference type="PRINTS" id="PR00038">
    <property type="entry name" value="HTHLUXR"/>
</dbReference>
<keyword evidence="1" id="KW-0805">Transcription regulation</keyword>
<evidence type="ECO:0000256" key="1">
    <source>
        <dbReference type="ARBA" id="ARBA00023015"/>
    </source>
</evidence>
<dbReference type="GO" id="GO:0006355">
    <property type="term" value="P:regulation of DNA-templated transcription"/>
    <property type="evidence" value="ECO:0007669"/>
    <property type="project" value="InterPro"/>
</dbReference>
<dbReference type="InterPro" id="IPR000792">
    <property type="entry name" value="Tscrpt_reg_LuxR_C"/>
</dbReference>
<dbReference type="InterPro" id="IPR016032">
    <property type="entry name" value="Sig_transdc_resp-reg_C-effctor"/>
</dbReference>
<dbReference type="Pfam" id="PF00196">
    <property type="entry name" value="GerE"/>
    <property type="match status" value="1"/>
</dbReference>
<evidence type="ECO:0000313" key="6">
    <source>
        <dbReference type="Proteomes" id="UP000324575"/>
    </source>
</evidence>
<gene>
    <name evidence="5" type="ORF">EZS26_001133</name>
</gene>
<protein>
    <submittedName>
        <fullName evidence="5">Response regulator protein VraR</fullName>
    </submittedName>
</protein>
<evidence type="ECO:0000256" key="2">
    <source>
        <dbReference type="ARBA" id="ARBA00023125"/>
    </source>
</evidence>
<dbReference type="AlphaFoldDB" id="A0A5M8P2S1"/>
<evidence type="ECO:0000259" key="4">
    <source>
        <dbReference type="PROSITE" id="PS50043"/>
    </source>
</evidence>
<dbReference type="Gene3D" id="3.40.50.2300">
    <property type="match status" value="1"/>
</dbReference>
<evidence type="ECO:0000256" key="3">
    <source>
        <dbReference type="ARBA" id="ARBA00023163"/>
    </source>
</evidence>
<dbReference type="EMBL" id="SNRX01000006">
    <property type="protein sequence ID" value="KAA6302626.1"/>
    <property type="molecule type" value="Genomic_DNA"/>
</dbReference>
<proteinExistence type="predicted"/>